<dbReference type="Pfam" id="PF02922">
    <property type="entry name" value="CBM_48"/>
    <property type="match status" value="1"/>
</dbReference>
<dbReference type="OrthoDB" id="9761875at2"/>
<dbReference type="InterPro" id="IPR006047">
    <property type="entry name" value="GH13_cat_dom"/>
</dbReference>
<comment type="similarity">
    <text evidence="3 14">Belongs to the glycosyl hydrolase 13 family.</text>
</comment>
<dbReference type="AlphaFoldDB" id="A0A556MMJ4"/>
<reference evidence="19 20" key="1">
    <citation type="submission" date="2019-07" db="EMBL/GenBank/DDBJ databases">
        <authorList>
            <person name="Huq M.A."/>
        </authorList>
    </citation>
    <scope>NUCLEOTIDE SEQUENCE [LARGE SCALE GENOMIC DNA]</scope>
    <source>
        <strain evidence="19 20">MAH-19</strain>
    </source>
</reference>
<evidence type="ECO:0000256" key="1">
    <source>
        <dbReference type="ARBA" id="ARBA00004496"/>
    </source>
</evidence>
<comment type="caution">
    <text evidence="19">The sequence shown here is derived from an EMBL/GenBank/DDBJ whole genome shotgun (WGS) entry which is preliminary data.</text>
</comment>
<feature type="binding site" evidence="16">
    <location>
        <begin position="388"/>
        <end position="393"/>
    </location>
    <ligand>
        <name>substrate</name>
    </ligand>
</feature>
<dbReference type="PANTHER" id="PTHR43651">
    <property type="entry name" value="1,4-ALPHA-GLUCAN-BRANCHING ENZYME"/>
    <property type="match status" value="1"/>
</dbReference>
<evidence type="ECO:0000256" key="3">
    <source>
        <dbReference type="ARBA" id="ARBA00008061"/>
    </source>
</evidence>
<evidence type="ECO:0000256" key="8">
    <source>
        <dbReference type="ARBA" id="ARBA00023277"/>
    </source>
</evidence>
<evidence type="ECO:0000256" key="7">
    <source>
        <dbReference type="ARBA" id="ARBA00022801"/>
    </source>
</evidence>
<evidence type="ECO:0000256" key="2">
    <source>
        <dbReference type="ARBA" id="ARBA00005199"/>
    </source>
</evidence>
<dbReference type="EMBL" id="VLPK01000002">
    <property type="protein sequence ID" value="TSJ41032.1"/>
    <property type="molecule type" value="Genomic_DNA"/>
</dbReference>
<dbReference type="InterPro" id="IPR013783">
    <property type="entry name" value="Ig-like_fold"/>
</dbReference>
<evidence type="ECO:0000256" key="11">
    <source>
        <dbReference type="ARBA" id="ARBA00033284"/>
    </source>
</evidence>
<dbReference type="GO" id="GO:0033942">
    <property type="term" value="F:4-alpha-D-(1-&gt;4)-alpha-D-glucanotrehalose trehalohydrolase activity"/>
    <property type="evidence" value="ECO:0007669"/>
    <property type="project" value="UniProtKB-EC"/>
</dbReference>
<dbReference type="Gene3D" id="1.10.10.760">
    <property type="entry name" value="E-set domains of sugar-utilizing enzymes"/>
    <property type="match status" value="1"/>
</dbReference>
<comment type="catalytic activity">
    <reaction evidence="12 14">
        <text>hydrolysis of (1-&gt;4)-alpha-D-glucosidic linkage in 4-alpha-D-[(1-&gt;4)-alpha-D-glucanosyl]n trehalose to yield trehalose and (1-&gt;4)-alpha-D-glucan.</text>
        <dbReference type="EC" id="3.2.1.141"/>
    </reaction>
</comment>
<comment type="subcellular location">
    <subcellularLocation>
        <location evidence="1 15">Cytoplasm</location>
    </subcellularLocation>
</comment>
<dbReference type="CDD" id="cd02853">
    <property type="entry name" value="E_set_MTHase_like_N"/>
    <property type="match status" value="1"/>
</dbReference>
<dbReference type="InterPro" id="IPR044901">
    <property type="entry name" value="Trehalose_TreZ_E-set_sf"/>
</dbReference>
<dbReference type="GO" id="GO:0005737">
    <property type="term" value="C:cytoplasm"/>
    <property type="evidence" value="ECO:0007669"/>
    <property type="project" value="UniProtKB-SubCell"/>
</dbReference>
<sequence>MDKTPGIRFQNGSATIVVWAPRAKSVALHLVKHNSQLSLAAKKRGYWELETTQIQPGDLYKVVIDEQFFPDVASVAQPEGVHGPSQALDLAHFERTGTAWENPALDKYIIYELHTGTYSPEGTFDGIIGKLDHLEELGITAIELMPVAQFPGGRNWGYDGVFPYAVQTSYGGATGLMRLVDACHARGLAIILDVVYNHLGPEGNYFNNYGPYFTDKYKTPWGSAVNFDDAGCDGVRHYVVENALMWFRDFGVDALRLDAAHAIKDFSPVHILRELSQQVLALTKQTGRLYHLLAEVDLNDTRFIDPLDKCGYGLNAQWIDEFHHALRVSAGGETSGYYADFSGITDLAKSYRDAYVYDGVYSAQRQKTFGTKADHRPGGQFVVFSQNHDQVGNRMLGERSTELFSFEMQKLMAGAVLIAPYLPLLFMGEEFSARSPFLYFIDHSDPKLVEAVRKGRSEEFKAFKTKSEVPDPKDKNTFDRSKLPWNDYHLSTGKAMFNYYKALIALRKQLPALAIPDRGSVRVEVLADKNILLLQRGKLQQVCAVLNFSREIQAVELPAGNSWVKVIDSADPSWKGPGASATLGQIRPESVIIYKNHDI</sequence>
<dbReference type="Proteomes" id="UP000318733">
    <property type="component" value="Unassembled WGS sequence"/>
</dbReference>
<evidence type="ECO:0000256" key="12">
    <source>
        <dbReference type="ARBA" id="ARBA00034013"/>
    </source>
</evidence>
<evidence type="ECO:0000256" key="6">
    <source>
        <dbReference type="ARBA" id="ARBA00022490"/>
    </source>
</evidence>
<proteinExistence type="inferred from homology"/>
<accession>A0A556MMJ4</accession>
<evidence type="ECO:0000256" key="17">
    <source>
        <dbReference type="PIRSR" id="PIRSR006337-3"/>
    </source>
</evidence>
<evidence type="ECO:0000256" key="10">
    <source>
        <dbReference type="ARBA" id="ARBA00032057"/>
    </source>
</evidence>
<keyword evidence="20" id="KW-1185">Reference proteome</keyword>
<dbReference type="GO" id="GO:0005992">
    <property type="term" value="P:trehalose biosynthetic process"/>
    <property type="evidence" value="ECO:0007669"/>
    <property type="project" value="UniProtKB-UniRule"/>
</dbReference>
<dbReference type="SUPFAM" id="SSF51445">
    <property type="entry name" value="(Trans)glycosidases"/>
    <property type="match status" value="1"/>
</dbReference>
<evidence type="ECO:0000256" key="9">
    <source>
        <dbReference type="ARBA" id="ARBA00023295"/>
    </source>
</evidence>
<evidence type="ECO:0000256" key="5">
    <source>
        <dbReference type="ARBA" id="ARBA00015938"/>
    </source>
</evidence>
<dbReference type="PIRSF" id="PIRSF006337">
    <property type="entry name" value="Trehalose_TreZ"/>
    <property type="match status" value="1"/>
</dbReference>
<dbReference type="InterPro" id="IPR004193">
    <property type="entry name" value="Glyco_hydro_13_N"/>
</dbReference>
<name>A0A556MMJ4_9SPHI</name>
<dbReference type="RefSeq" id="WP_144249070.1">
    <property type="nucleotide sequence ID" value="NZ_VLPK01000002.1"/>
</dbReference>
<dbReference type="InterPro" id="IPR012768">
    <property type="entry name" value="Trehalose_TreZ"/>
</dbReference>
<dbReference type="Pfam" id="PF00128">
    <property type="entry name" value="Alpha-amylase"/>
    <property type="match status" value="1"/>
</dbReference>
<feature type="active site" description="Proton donor" evidence="15">
    <location>
        <position position="295"/>
    </location>
</feature>
<dbReference type="PANTHER" id="PTHR43651:SF11">
    <property type="entry name" value="MALTO-OLIGOSYLTREHALOSE TREHALOHYDROLASE"/>
    <property type="match status" value="1"/>
</dbReference>
<feature type="domain" description="Glycosyl hydrolase family 13 catalytic" evidence="18">
    <location>
        <begin position="99"/>
        <end position="507"/>
    </location>
</feature>
<evidence type="ECO:0000256" key="4">
    <source>
        <dbReference type="ARBA" id="ARBA00012268"/>
    </source>
</evidence>
<dbReference type="Gene3D" id="3.20.20.80">
    <property type="entry name" value="Glycosidases"/>
    <property type="match status" value="1"/>
</dbReference>
<keyword evidence="8" id="KW-0119">Carbohydrate metabolism</keyword>
<evidence type="ECO:0000259" key="18">
    <source>
        <dbReference type="SMART" id="SM00642"/>
    </source>
</evidence>
<feature type="binding site" evidence="16">
    <location>
        <begin position="256"/>
        <end position="261"/>
    </location>
    <ligand>
        <name>substrate</name>
    </ligand>
</feature>
<evidence type="ECO:0000256" key="15">
    <source>
        <dbReference type="PIRSR" id="PIRSR006337-1"/>
    </source>
</evidence>
<feature type="site" description="Transition state stabilizer" evidence="17">
    <location>
        <position position="389"/>
    </location>
</feature>
<comment type="pathway">
    <text evidence="2 14">Glycan biosynthesis; trehalose biosynthesis.</text>
</comment>
<dbReference type="UniPathway" id="UPA00299"/>
<dbReference type="InterPro" id="IPR017853">
    <property type="entry name" value="GH"/>
</dbReference>
<protein>
    <recommendedName>
        <fullName evidence="5 13">Malto-oligosyltrehalose trehalohydrolase</fullName>
        <shortName evidence="14">MTHase</shortName>
        <ecNumber evidence="4 13">3.2.1.141</ecNumber>
    </recommendedName>
    <alternativeName>
        <fullName evidence="11 14">4-alpha-D-((1-&gt;4)-alpha-D-glucano)trehalose trehalohydrolase</fullName>
    </alternativeName>
    <alternativeName>
        <fullName evidence="10 14">Maltooligosyl trehalose trehalohydrolase</fullName>
    </alternativeName>
</protein>
<dbReference type="SMART" id="SM00642">
    <property type="entry name" value="Aamy"/>
    <property type="match status" value="1"/>
</dbReference>
<dbReference type="InterPro" id="IPR014756">
    <property type="entry name" value="Ig_E-set"/>
</dbReference>
<evidence type="ECO:0000256" key="16">
    <source>
        <dbReference type="PIRSR" id="PIRSR006337-2"/>
    </source>
</evidence>
<organism evidence="19 20">
    <name type="scientific">Mucilaginibacter corticis</name>
    <dbReference type="NCBI Taxonomy" id="2597670"/>
    <lineage>
        <taxon>Bacteria</taxon>
        <taxon>Pseudomonadati</taxon>
        <taxon>Bacteroidota</taxon>
        <taxon>Sphingobacteriia</taxon>
        <taxon>Sphingobacteriales</taxon>
        <taxon>Sphingobacteriaceae</taxon>
        <taxon>Mucilaginibacter</taxon>
    </lineage>
</organism>
<keyword evidence="6" id="KW-0963">Cytoplasm</keyword>
<evidence type="ECO:0000313" key="19">
    <source>
        <dbReference type="EMBL" id="TSJ41032.1"/>
    </source>
</evidence>
<feature type="active site" description="Nucleophile" evidence="15">
    <location>
        <position position="258"/>
    </location>
</feature>
<feature type="binding site" evidence="16">
    <location>
        <begin position="320"/>
        <end position="324"/>
    </location>
    <ligand>
        <name>substrate</name>
    </ligand>
</feature>
<gene>
    <name evidence="19" type="primary">treZ</name>
    <name evidence="19" type="ORF">FO440_14965</name>
</gene>
<dbReference type="NCBIfam" id="TIGR02402">
    <property type="entry name" value="trehalose_TreZ"/>
    <property type="match status" value="1"/>
</dbReference>
<dbReference type="Gene3D" id="2.60.40.10">
    <property type="entry name" value="Immunoglobulins"/>
    <property type="match status" value="1"/>
</dbReference>
<evidence type="ECO:0000256" key="14">
    <source>
        <dbReference type="PIRNR" id="PIRNR006337"/>
    </source>
</evidence>
<keyword evidence="7 14" id="KW-0378">Hydrolase</keyword>
<evidence type="ECO:0000256" key="13">
    <source>
        <dbReference type="NCBIfam" id="TIGR02402"/>
    </source>
</evidence>
<dbReference type="CDD" id="cd11325">
    <property type="entry name" value="AmyAc_GTHase"/>
    <property type="match status" value="1"/>
</dbReference>
<dbReference type="SUPFAM" id="SSF81296">
    <property type="entry name" value="E set domains"/>
    <property type="match status" value="1"/>
</dbReference>
<dbReference type="EC" id="3.2.1.141" evidence="4 13"/>
<evidence type="ECO:0000313" key="20">
    <source>
        <dbReference type="Proteomes" id="UP000318733"/>
    </source>
</evidence>
<keyword evidence="9 14" id="KW-0326">Glycosidase</keyword>